<dbReference type="Proteomes" id="UP000004508">
    <property type="component" value="Unassembled WGS sequence"/>
</dbReference>
<proteinExistence type="predicted"/>
<evidence type="ECO:0000313" key="3">
    <source>
        <dbReference type="Proteomes" id="UP000004508"/>
    </source>
</evidence>
<protein>
    <submittedName>
        <fullName evidence="2">Uncharacterized protein</fullName>
    </submittedName>
</protein>
<keyword evidence="1" id="KW-0472">Membrane</keyword>
<keyword evidence="1" id="KW-1133">Transmembrane helix</keyword>
<keyword evidence="1" id="KW-0812">Transmembrane</keyword>
<evidence type="ECO:0000256" key="1">
    <source>
        <dbReference type="SAM" id="Phobius"/>
    </source>
</evidence>
<dbReference type="EMBL" id="ADVG01000003">
    <property type="protein sequence ID" value="EFH83076.1"/>
    <property type="molecule type" value="Genomic_DNA"/>
</dbReference>
<reference evidence="2 3" key="1">
    <citation type="journal article" date="2011" name="Stand. Genomic Sci.">
        <title>Non-contiguous finished genome sequence and contextual data of the filamentous soil bacterium Ktedonobacter racemifer type strain (SOSP1-21).</title>
        <authorList>
            <person name="Chang Y.J."/>
            <person name="Land M."/>
            <person name="Hauser L."/>
            <person name="Chertkov O."/>
            <person name="Del Rio T.G."/>
            <person name="Nolan M."/>
            <person name="Copeland A."/>
            <person name="Tice H."/>
            <person name="Cheng J.F."/>
            <person name="Lucas S."/>
            <person name="Han C."/>
            <person name="Goodwin L."/>
            <person name="Pitluck S."/>
            <person name="Ivanova N."/>
            <person name="Ovchinikova G."/>
            <person name="Pati A."/>
            <person name="Chen A."/>
            <person name="Palaniappan K."/>
            <person name="Mavromatis K."/>
            <person name="Liolios K."/>
            <person name="Brettin T."/>
            <person name="Fiebig A."/>
            <person name="Rohde M."/>
            <person name="Abt B."/>
            <person name="Goker M."/>
            <person name="Detter J.C."/>
            <person name="Woyke T."/>
            <person name="Bristow J."/>
            <person name="Eisen J.A."/>
            <person name="Markowitz V."/>
            <person name="Hugenholtz P."/>
            <person name="Kyrpides N.C."/>
            <person name="Klenk H.P."/>
            <person name="Lapidus A."/>
        </authorList>
    </citation>
    <scope>NUCLEOTIDE SEQUENCE [LARGE SCALE GENOMIC DNA]</scope>
    <source>
        <strain evidence="3">DSM 44963</strain>
    </source>
</reference>
<dbReference type="STRING" id="485913.Krac_3992"/>
<organism evidence="2 3">
    <name type="scientific">Ktedonobacter racemifer DSM 44963</name>
    <dbReference type="NCBI Taxonomy" id="485913"/>
    <lineage>
        <taxon>Bacteria</taxon>
        <taxon>Bacillati</taxon>
        <taxon>Chloroflexota</taxon>
        <taxon>Ktedonobacteria</taxon>
        <taxon>Ktedonobacterales</taxon>
        <taxon>Ktedonobacteraceae</taxon>
        <taxon>Ktedonobacter</taxon>
    </lineage>
</organism>
<name>D6TXM9_KTERA</name>
<sequence length="34" mass="4220">MFVLSRRQRRVMMRFLQALAVQGVVLVVRHWLHW</sequence>
<dbReference type="AlphaFoldDB" id="D6TXM9"/>
<feature type="transmembrane region" description="Helical" evidence="1">
    <location>
        <begin position="12"/>
        <end position="32"/>
    </location>
</feature>
<accession>D6TXM9</accession>
<evidence type="ECO:0000313" key="2">
    <source>
        <dbReference type="EMBL" id="EFH83076.1"/>
    </source>
</evidence>
<comment type="caution">
    <text evidence="2">The sequence shown here is derived from an EMBL/GenBank/DDBJ whole genome shotgun (WGS) entry which is preliminary data.</text>
</comment>
<keyword evidence="3" id="KW-1185">Reference proteome</keyword>
<gene>
    <name evidence="2" type="ORF">Krac_3992</name>
</gene>
<dbReference type="InParanoid" id="D6TXM9"/>